<keyword evidence="1" id="KW-0805">Transcription regulation</keyword>
<dbReference type="SUPFAM" id="SSF46785">
    <property type="entry name" value="Winged helix' DNA-binding domain"/>
    <property type="match status" value="1"/>
</dbReference>
<dbReference type="PROSITE" id="PS50949">
    <property type="entry name" value="HTH_GNTR"/>
    <property type="match status" value="1"/>
</dbReference>
<dbReference type="PANTHER" id="PTHR43537:SF45">
    <property type="entry name" value="GNTR FAMILY REGULATORY PROTEIN"/>
    <property type="match status" value="1"/>
</dbReference>
<dbReference type="Pfam" id="PF00392">
    <property type="entry name" value="GntR"/>
    <property type="match status" value="1"/>
</dbReference>
<dbReference type="InterPro" id="IPR036390">
    <property type="entry name" value="WH_DNA-bd_sf"/>
</dbReference>
<protein>
    <submittedName>
        <fullName evidence="5">GntR family transcriptional regulator</fullName>
    </submittedName>
</protein>
<dbReference type="RefSeq" id="WP_189139853.1">
    <property type="nucleotide sequence ID" value="NZ_BMNK01000005.1"/>
</dbReference>
<dbReference type="GO" id="GO:0003677">
    <property type="term" value="F:DNA binding"/>
    <property type="evidence" value="ECO:0007669"/>
    <property type="project" value="UniProtKB-KW"/>
</dbReference>
<comment type="caution">
    <text evidence="5">The sequence shown here is derived from an EMBL/GenBank/DDBJ whole genome shotgun (WGS) entry which is preliminary data.</text>
</comment>
<dbReference type="Gene3D" id="1.20.120.530">
    <property type="entry name" value="GntR ligand-binding domain-like"/>
    <property type="match status" value="1"/>
</dbReference>
<dbReference type="CDD" id="cd07377">
    <property type="entry name" value="WHTH_GntR"/>
    <property type="match status" value="1"/>
</dbReference>
<keyword evidence="6" id="KW-1185">Reference proteome</keyword>
<gene>
    <name evidence="5" type="ORF">GCM10012278_37070</name>
</gene>
<evidence type="ECO:0000256" key="2">
    <source>
        <dbReference type="ARBA" id="ARBA00023125"/>
    </source>
</evidence>
<evidence type="ECO:0000256" key="1">
    <source>
        <dbReference type="ARBA" id="ARBA00023015"/>
    </source>
</evidence>
<dbReference type="InterPro" id="IPR000524">
    <property type="entry name" value="Tscrpt_reg_HTH_GntR"/>
</dbReference>
<organism evidence="5 6">
    <name type="scientific">Nonomuraea glycinis</name>
    <dbReference type="NCBI Taxonomy" id="2047744"/>
    <lineage>
        <taxon>Bacteria</taxon>
        <taxon>Bacillati</taxon>
        <taxon>Actinomycetota</taxon>
        <taxon>Actinomycetes</taxon>
        <taxon>Streptosporangiales</taxon>
        <taxon>Streptosporangiaceae</taxon>
        <taxon>Nonomuraea</taxon>
    </lineage>
</organism>
<dbReference type="SUPFAM" id="SSF48008">
    <property type="entry name" value="GntR ligand-binding domain-like"/>
    <property type="match status" value="1"/>
</dbReference>
<keyword evidence="2" id="KW-0238">DNA-binding</keyword>
<dbReference type="PANTHER" id="PTHR43537">
    <property type="entry name" value="TRANSCRIPTIONAL REGULATOR, GNTR FAMILY"/>
    <property type="match status" value="1"/>
</dbReference>
<evidence type="ECO:0000259" key="4">
    <source>
        <dbReference type="PROSITE" id="PS50949"/>
    </source>
</evidence>
<evidence type="ECO:0000313" key="5">
    <source>
        <dbReference type="EMBL" id="GGP07808.1"/>
    </source>
</evidence>
<reference evidence="5" key="1">
    <citation type="journal article" date="2014" name="Int. J. Syst. Evol. Microbiol.">
        <title>Complete genome sequence of Corynebacterium casei LMG S-19264T (=DSM 44701T), isolated from a smear-ripened cheese.</title>
        <authorList>
            <consortium name="US DOE Joint Genome Institute (JGI-PGF)"/>
            <person name="Walter F."/>
            <person name="Albersmeier A."/>
            <person name="Kalinowski J."/>
            <person name="Ruckert C."/>
        </authorList>
    </citation>
    <scope>NUCLEOTIDE SEQUENCE</scope>
    <source>
        <strain evidence="5">CGMCC 4.7430</strain>
    </source>
</reference>
<dbReference type="Pfam" id="PF07729">
    <property type="entry name" value="FCD"/>
    <property type="match status" value="1"/>
</dbReference>
<sequence>MAEPNKTTRAYEAIEGMITFQELVPGSLISEAMLMESTGLGRTPVREALQRLARERMVEIHPNRGVFVPPASIEAQLKLLELRRSLEALAVRLATHRALAEQKRQMREVIEQFRRGVPDARAFDAILKQAHALIVEAAHNEYLSVAMAPLQGLSRRFWFAHLRDPESELRAASRLHGDILGAICHGDETEAVTASTRLNDYLVDFAYATLNPPG</sequence>
<dbReference type="InterPro" id="IPR011711">
    <property type="entry name" value="GntR_C"/>
</dbReference>
<evidence type="ECO:0000256" key="3">
    <source>
        <dbReference type="ARBA" id="ARBA00023163"/>
    </source>
</evidence>
<dbReference type="SMART" id="SM00895">
    <property type="entry name" value="FCD"/>
    <property type="match status" value="1"/>
</dbReference>
<dbReference type="GO" id="GO:0003700">
    <property type="term" value="F:DNA-binding transcription factor activity"/>
    <property type="evidence" value="ECO:0007669"/>
    <property type="project" value="InterPro"/>
</dbReference>
<keyword evidence="3" id="KW-0804">Transcription</keyword>
<dbReference type="SMART" id="SM00345">
    <property type="entry name" value="HTH_GNTR"/>
    <property type="match status" value="1"/>
</dbReference>
<dbReference type="Gene3D" id="1.10.10.10">
    <property type="entry name" value="Winged helix-like DNA-binding domain superfamily/Winged helix DNA-binding domain"/>
    <property type="match status" value="1"/>
</dbReference>
<dbReference type="EMBL" id="BMNK01000005">
    <property type="protein sequence ID" value="GGP07808.1"/>
    <property type="molecule type" value="Genomic_DNA"/>
</dbReference>
<reference evidence="5" key="2">
    <citation type="submission" date="2020-09" db="EMBL/GenBank/DDBJ databases">
        <authorList>
            <person name="Sun Q."/>
            <person name="Zhou Y."/>
        </authorList>
    </citation>
    <scope>NUCLEOTIDE SEQUENCE</scope>
    <source>
        <strain evidence="5">CGMCC 4.7430</strain>
    </source>
</reference>
<proteinExistence type="predicted"/>
<dbReference type="InterPro" id="IPR008920">
    <property type="entry name" value="TF_FadR/GntR_C"/>
</dbReference>
<name>A0A918E6B1_9ACTN</name>
<dbReference type="InterPro" id="IPR036388">
    <property type="entry name" value="WH-like_DNA-bd_sf"/>
</dbReference>
<feature type="domain" description="HTH gntR-type" evidence="4">
    <location>
        <begin position="4"/>
        <end position="71"/>
    </location>
</feature>
<dbReference type="AlphaFoldDB" id="A0A918E6B1"/>
<dbReference type="Proteomes" id="UP000660745">
    <property type="component" value="Unassembled WGS sequence"/>
</dbReference>
<accession>A0A918E6B1</accession>
<evidence type="ECO:0000313" key="6">
    <source>
        <dbReference type="Proteomes" id="UP000660745"/>
    </source>
</evidence>